<dbReference type="Pfam" id="PF00196">
    <property type="entry name" value="GerE"/>
    <property type="match status" value="1"/>
</dbReference>
<evidence type="ECO:0000313" key="6">
    <source>
        <dbReference type="Proteomes" id="UP000055019"/>
    </source>
</evidence>
<dbReference type="GO" id="GO:0006355">
    <property type="term" value="P:regulation of DNA-templated transcription"/>
    <property type="evidence" value="ECO:0007669"/>
    <property type="project" value="InterPro"/>
</dbReference>
<dbReference type="Gene3D" id="3.40.50.300">
    <property type="entry name" value="P-loop containing nucleotide triphosphate hydrolases"/>
    <property type="match status" value="1"/>
</dbReference>
<dbReference type="PROSITE" id="PS00622">
    <property type="entry name" value="HTH_LUXR_1"/>
    <property type="match status" value="1"/>
</dbReference>
<dbReference type="InterPro" id="IPR011990">
    <property type="entry name" value="TPR-like_helical_dom_sf"/>
</dbReference>
<keyword evidence="2" id="KW-0238">DNA-binding</keyword>
<gene>
    <name evidence="5" type="ORF">AWB74_07777</name>
</gene>
<dbReference type="Gene3D" id="1.25.40.10">
    <property type="entry name" value="Tetratricopeptide repeat domain"/>
    <property type="match status" value="1"/>
</dbReference>
<accession>A0A158L1A1</accession>
<dbReference type="Proteomes" id="UP000055019">
    <property type="component" value="Unassembled WGS sequence"/>
</dbReference>
<dbReference type="SUPFAM" id="SSF46894">
    <property type="entry name" value="C-terminal effector domain of the bipartite response regulators"/>
    <property type="match status" value="1"/>
</dbReference>
<name>A0A158L1A1_9BURK</name>
<keyword evidence="3" id="KW-0804">Transcription</keyword>
<organism evidence="5 6">
    <name type="scientific">Caballeronia arvi</name>
    <dbReference type="NCBI Taxonomy" id="1777135"/>
    <lineage>
        <taxon>Bacteria</taxon>
        <taxon>Pseudomonadati</taxon>
        <taxon>Pseudomonadota</taxon>
        <taxon>Betaproteobacteria</taxon>
        <taxon>Burkholderiales</taxon>
        <taxon>Burkholderiaceae</taxon>
        <taxon>Caballeronia</taxon>
    </lineage>
</organism>
<dbReference type="RefSeq" id="WP_061151911.1">
    <property type="nucleotide sequence ID" value="NZ_FCOM02000076.1"/>
</dbReference>
<dbReference type="InterPro" id="IPR027417">
    <property type="entry name" value="P-loop_NTPase"/>
</dbReference>
<evidence type="ECO:0000256" key="3">
    <source>
        <dbReference type="ARBA" id="ARBA00023163"/>
    </source>
</evidence>
<dbReference type="SUPFAM" id="SSF52540">
    <property type="entry name" value="P-loop containing nucleoside triphosphate hydrolases"/>
    <property type="match status" value="1"/>
</dbReference>
<comment type="caution">
    <text evidence="5">The sequence shown here is derived from an EMBL/GenBank/DDBJ whole genome shotgun (WGS) entry which is preliminary data.</text>
</comment>
<dbReference type="InterPro" id="IPR016032">
    <property type="entry name" value="Sig_transdc_resp-reg_C-effctor"/>
</dbReference>
<dbReference type="AlphaFoldDB" id="A0A158L1A1"/>
<keyword evidence="6" id="KW-1185">Reference proteome</keyword>
<dbReference type="InterPro" id="IPR041617">
    <property type="entry name" value="TPR_MalT"/>
</dbReference>
<feature type="domain" description="HTH luxR-type" evidence="4">
    <location>
        <begin position="841"/>
        <end position="906"/>
    </location>
</feature>
<dbReference type="InterPro" id="IPR036388">
    <property type="entry name" value="WH-like_DNA-bd_sf"/>
</dbReference>
<evidence type="ECO:0000256" key="2">
    <source>
        <dbReference type="ARBA" id="ARBA00023125"/>
    </source>
</evidence>
<evidence type="ECO:0000313" key="5">
    <source>
        <dbReference type="EMBL" id="SAL86620.1"/>
    </source>
</evidence>
<dbReference type="Gene3D" id="1.10.10.10">
    <property type="entry name" value="Winged helix-like DNA-binding domain superfamily/Winged helix DNA-binding domain"/>
    <property type="match status" value="1"/>
</dbReference>
<dbReference type="OrthoDB" id="134985at2"/>
<evidence type="ECO:0000256" key="1">
    <source>
        <dbReference type="ARBA" id="ARBA00023015"/>
    </source>
</evidence>
<dbReference type="GO" id="GO:0003677">
    <property type="term" value="F:DNA binding"/>
    <property type="evidence" value="ECO:0007669"/>
    <property type="project" value="UniProtKB-KW"/>
</dbReference>
<dbReference type="PANTHER" id="PTHR44688">
    <property type="entry name" value="DNA-BINDING TRANSCRIPTIONAL ACTIVATOR DEVR_DOSR"/>
    <property type="match status" value="1"/>
</dbReference>
<dbReference type="Pfam" id="PF17874">
    <property type="entry name" value="TPR_MalT"/>
    <property type="match status" value="1"/>
</dbReference>
<dbReference type="InterPro" id="IPR059106">
    <property type="entry name" value="WHD_MalT"/>
</dbReference>
<dbReference type="SMART" id="SM00421">
    <property type="entry name" value="HTH_LUXR"/>
    <property type="match status" value="1"/>
</dbReference>
<reference evidence="5" key="1">
    <citation type="submission" date="2016-01" db="EMBL/GenBank/DDBJ databases">
        <authorList>
            <person name="Peeters C."/>
        </authorList>
    </citation>
    <scope>NUCLEOTIDE SEQUENCE [LARGE SCALE GENOMIC DNA]</scope>
    <source>
        <strain evidence="5">LMG 29317</strain>
    </source>
</reference>
<evidence type="ECO:0000259" key="4">
    <source>
        <dbReference type="PROSITE" id="PS50043"/>
    </source>
</evidence>
<keyword evidence="1" id="KW-0805">Transcription regulation</keyword>
<dbReference type="PRINTS" id="PR00038">
    <property type="entry name" value="HTHLUXR"/>
</dbReference>
<dbReference type="PROSITE" id="PS50043">
    <property type="entry name" value="HTH_LUXR_2"/>
    <property type="match status" value="1"/>
</dbReference>
<dbReference type="Pfam" id="PF25873">
    <property type="entry name" value="WHD_MalT"/>
    <property type="match status" value="1"/>
</dbReference>
<dbReference type="CDD" id="cd06170">
    <property type="entry name" value="LuxR_C_like"/>
    <property type="match status" value="1"/>
</dbReference>
<dbReference type="InterPro" id="IPR000792">
    <property type="entry name" value="Tscrpt_reg_LuxR_C"/>
</dbReference>
<dbReference type="EMBL" id="FCOM02000076">
    <property type="protein sequence ID" value="SAL86620.1"/>
    <property type="molecule type" value="Genomic_DNA"/>
</dbReference>
<sequence length="911" mass="100923">MTEVIEPIRPTLLLATKLLPPRLPAGLIDRPRLVDLAAQAENKRLTVIKAPAGFGKTSLALTWLGWLRERGALVAWISIDADDDEPARFLHHLAQALRQACGNIGASAIALTADASLVPAQSIVATLINELIEVEDELYLFLDDYHLIGLPVVREVVAFFIGHAPSHVHVVICTRDDATLPLARLRARNELLEIDASALRFNFDETRSFVERECPGKLSASTLRSLFANTEGWAAALRISAAVLAREESRTDAESPMPSGASRPFAAYLQEMLKRLPAEVVEFMLRTSIVEGLNASLCEAITGVADSQGMLETIAARQLLLEPMDLEGRSFRYHHLMRDYLRQRLDTLYRRQVADLHLRACRWYARETQWTDAVRHALAAGATDEALALMSRCAMTLVMKGDLLTLLGWQREFPANLMQAQLQVRLAIAWGMALALRFDDALAMIDALERDADGVAVAAEAEQLRRECLAIRSVLAGLQDDPQRALELAQTCLERPSRDLWTVNVVSNVVRFAHWRAGNLEALYATPWIPCAIEDDQRNVVTPVYRLCLLGHTEMQQLHFPLAEQYFTEAMHMARRYAGPQSVSAALCAPMIAQLRYEQRRLDEAEALLLDLMPVVDLAAMLDSVLSAYRVLIRIAIARSNPAHAYALLDRAQTLGHKRGWQRLLAAGLVERTRLHLREGRTMEASACVAQLDALAAHGARPGAPVSAEIENYRALAAACVAMSQNRSLEAVDLLEEARQSAGRRHNHYLGLRLRTMQALAWMSAGMRGEAVEVIGEVVRRAAPAGLHQSLLDQGEQIGPLLQALRDDTRNSAQPRDVLSYIDRLLDGWRAQYQPDGASRRDAGREPLSARERNIVELIAQGLSNKEIARDLGVTPETIKSHVKNIFVKLAVDKRAHAVARAQALGLVRHG</sequence>
<protein>
    <submittedName>
        <fullName evidence="5">ATP-dependent transcription regulator LuxR</fullName>
    </submittedName>
</protein>
<dbReference type="PANTHER" id="PTHR44688:SF16">
    <property type="entry name" value="DNA-BINDING TRANSCRIPTIONAL ACTIVATOR DEVR_DOSR"/>
    <property type="match status" value="1"/>
</dbReference>
<proteinExistence type="predicted"/>